<dbReference type="InterPro" id="IPR036941">
    <property type="entry name" value="Rcpt_L-dom_sf"/>
</dbReference>
<keyword evidence="7" id="KW-0732">Signal</keyword>
<proteinExistence type="predicted"/>
<evidence type="ECO:0000256" key="5">
    <source>
        <dbReference type="SAM" id="MobiDB-lite"/>
    </source>
</evidence>
<comment type="subcellular location">
    <subcellularLocation>
        <location evidence="1">Membrane</location>
        <topology evidence="1">Single-pass membrane protein</topology>
    </subcellularLocation>
</comment>
<feature type="region of interest" description="Disordered" evidence="5">
    <location>
        <begin position="330"/>
        <end position="451"/>
    </location>
</feature>
<dbReference type="EMBL" id="KZ824436">
    <property type="protein sequence ID" value="RAL01321.1"/>
    <property type="molecule type" value="Genomic_DNA"/>
</dbReference>
<dbReference type="VEuPathDB" id="FungiDB:BO80DRAFT_424873"/>
<evidence type="ECO:0000259" key="8">
    <source>
        <dbReference type="Pfam" id="PF01030"/>
    </source>
</evidence>
<evidence type="ECO:0000313" key="9">
    <source>
        <dbReference type="EMBL" id="RAL01321.1"/>
    </source>
</evidence>
<dbReference type="PANTHER" id="PTHR15549:SF6">
    <property type="entry name" value="MID2 DOMAIN-CONTAINING PROTEIN"/>
    <property type="match status" value="1"/>
</dbReference>
<dbReference type="PANTHER" id="PTHR15549">
    <property type="entry name" value="PAIRED IMMUNOGLOBULIN-LIKE TYPE 2 RECEPTOR"/>
    <property type="match status" value="1"/>
</dbReference>
<keyword evidence="2 6" id="KW-0812">Transmembrane</keyword>
<feature type="chain" id="PRO_5017240106" description="Receptor L-domain domain-containing protein" evidence="7">
    <location>
        <begin position="21"/>
        <end position="451"/>
    </location>
</feature>
<evidence type="ECO:0000256" key="3">
    <source>
        <dbReference type="ARBA" id="ARBA00022989"/>
    </source>
</evidence>
<feature type="region of interest" description="Disordered" evidence="5">
    <location>
        <begin position="193"/>
        <end position="233"/>
    </location>
</feature>
<feature type="compositionally biased region" description="Low complexity" evidence="5">
    <location>
        <begin position="217"/>
        <end position="233"/>
    </location>
</feature>
<dbReference type="Proteomes" id="UP000249402">
    <property type="component" value="Unassembled WGS sequence"/>
</dbReference>
<protein>
    <recommendedName>
        <fullName evidence="8">Receptor L-domain domain-containing protein</fullName>
    </recommendedName>
</protein>
<feature type="non-terminal residue" evidence="9">
    <location>
        <position position="451"/>
    </location>
</feature>
<keyword evidence="3 6" id="KW-1133">Transmembrane helix</keyword>
<dbReference type="GeneID" id="37224253"/>
<dbReference type="InterPro" id="IPR051694">
    <property type="entry name" value="Immunoregulatory_rcpt-like"/>
</dbReference>
<organism evidence="9 10">
    <name type="scientific">Aspergillus ibericus CBS 121593</name>
    <dbReference type="NCBI Taxonomy" id="1448316"/>
    <lineage>
        <taxon>Eukaryota</taxon>
        <taxon>Fungi</taxon>
        <taxon>Dikarya</taxon>
        <taxon>Ascomycota</taxon>
        <taxon>Pezizomycotina</taxon>
        <taxon>Eurotiomycetes</taxon>
        <taxon>Eurotiomycetidae</taxon>
        <taxon>Eurotiales</taxon>
        <taxon>Aspergillaceae</taxon>
        <taxon>Aspergillus</taxon>
        <taxon>Aspergillus subgen. Circumdati</taxon>
    </lineage>
</organism>
<feature type="compositionally biased region" description="Basic and acidic residues" evidence="5">
    <location>
        <begin position="419"/>
        <end position="434"/>
    </location>
</feature>
<dbReference type="GO" id="GO:0071944">
    <property type="term" value="C:cell periphery"/>
    <property type="evidence" value="ECO:0007669"/>
    <property type="project" value="UniProtKB-ARBA"/>
</dbReference>
<evidence type="ECO:0000256" key="1">
    <source>
        <dbReference type="ARBA" id="ARBA00004167"/>
    </source>
</evidence>
<feature type="signal peptide" evidence="7">
    <location>
        <begin position="1"/>
        <end position="20"/>
    </location>
</feature>
<dbReference type="RefSeq" id="XP_025575648.1">
    <property type="nucleotide sequence ID" value="XM_025719388.1"/>
</dbReference>
<dbReference type="OrthoDB" id="536881at2759"/>
<evidence type="ECO:0000256" key="6">
    <source>
        <dbReference type="SAM" id="Phobius"/>
    </source>
</evidence>
<dbReference type="AlphaFoldDB" id="A0A395H0H1"/>
<feature type="compositionally biased region" description="Acidic residues" evidence="5">
    <location>
        <begin position="200"/>
        <end position="209"/>
    </location>
</feature>
<keyword evidence="4 6" id="KW-0472">Membrane</keyword>
<keyword evidence="10" id="KW-1185">Reference proteome</keyword>
<accession>A0A395H0H1</accession>
<evidence type="ECO:0000313" key="10">
    <source>
        <dbReference type="Proteomes" id="UP000249402"/>
    </source>
</evidence>
<dbReference type="Pfam" id="PF01030">
    <property type="entry name" value="Recep_L_domain"/>
    <property type="match status" value="1"/>
</dbReference>
<evidence type="ECO:0000256" key="7">
    <source>
        <dbReference type="SAM" id="SignalP"/>
    </source>
</evidence>
<name>A0A395H0H1_9EURO</name>
<evidence type="ECO:0000256" key="2">
    <source>
        <dbReference type="ARBA" id="ARBA00022692"/>
    </source>
</evidence>
<dbReference type="Gene3D" id="3.80.20.20">
    <property type="entry name" value="Receptor L-domain"/>
    <property type="match status" value="1"/>
</dbReference>
<feature type="domain" description="Receptor L-domain" evidence="8">
    <location>
        <begin position="58"/>
        <end position="141"/>
    </location>
</feature>
<gene>
    <name evidence="9" type="ORF">BO80DRAFT_424873</name>
</gene>
<dbReference type="STRING" id="1448316.A0A395H0H1"/>
<feature type="transmembrane region" description="Helical" evidence="6">
    <location>
        <begin position="256"/>
        <end position="277"/>
    </location>
</feature>
<dbReference type="InterPro" id="IPR000494">
    <property type="entry name" value="Rcpt_L-dom"/>
</dbReference>
<evidence type="ECO:0000256" key="4">
    <source>
        <dbReference type="ARBA" id="ARBA00023136"/>
    </source>
</evidence>
<sequence length="451" mass="47895">MIPPQLYPCSFLSSFSVCLAFVTLQGVFVAGDSSSNSSCSSSSITLTTQSDADSLSSCDTISGTLSISTSASGSISLSNVQTINGGLTIQNVTSLTAFSASDLQTVHGKIYIAGNDQLSNLSLSDLQTVGGEIDIQDNDDLRDLVFQELEKVEGALVLEGVFDDIKFPSLKHAKGQTLINSHGGSFRCSSLDSLRNGKSDDDDDNDNDDDNTRKRNNNNNNSSSSSSSSSNNNGVFQGSYSCTDGSSSGLSTGAKAGIAIAVIVLVLLILFLVWTVVKKRRIRRRRRNINTQDGNVYTAVGTARDEEKVIGSYEKPLPLPLTGSLVGRNGGAGSEPMNVVGSGIPRKPLSPPPVEDNGMNRDGNRESMLSTSPPVPAALLPGDRTSRSPPLDEDGRSLFLHPIPRRRPSETDVPLLDSGDVHEAPGSPMRRETFELDAGPVRGTHQQPINH</sequence>
<dbReference type="GO" id="GO:0016020">
    <property type="term" value="C:membrane"/>
    <property type="evidence" value="ECO:0007669"/>
    <property type="project" value="UniProtKB-SubCell"/>
</dbReference>
<reference evidence="9 10" key="1">
    <citation type="submission" date="2018-02" db="EMBL/GenBank/DDBJ databases">
        <title>The genomes of Aspergillus section Nigri reveals drivers in fungal speciation.</title>
        <authorList>
            <consortium name="DOE Joint Genome Institute"/>
            <person name="Vesth T.C."/>
            <person name="Nybo J."/>
            <person name="Theobald S."/>
            <person name="Brandl J."/>
            <person name="Frisvad J.C."/>
            <person name="Nielsen K.F."/>
            <person name="Lyhne E.K."/>
            <person name="Kogle M.E."/>
            <person name="Kuo A."/>
            <person name="Riley R."/>
            <person name="Clum A."/>
            <person name="Nolan M."/>
            <person name="Lipzen A."/>
            <person name="Salamov A."/>
            <person name="Henrissat B."/>
            <person name="Wiebenga A."/>
            <person name="De vries R.P."/>
            <person name="Grigoriev I.V."/>
            <person name="Mortensen U.H."/>
            <person name="Andersen M.R."/>
            <person name="Baker S.E."/>
        </authorList>
    </citation>
    <scope>NUCLEOTIDE SEQUENCE [LARGE SCALE GENOMIC DNA]</scope>
    <source>
        <strain evidence="9 10">CBS 121593</strain>
    </source>
</reference>
<dbReference type="SUPFAM" id="SSF52058">
    <property type="entry name" value="L domain-like"/>
    <property type="match status" value="1"/>
</dbReference>